<keyword evidence="3" id="KW-0804">Transcription</keyword>
<dbReference type="Gene3D" id="4.10.280.10">
    <property type="entry name" value="Helix-loop-helix DNA-binding domain"/>
    <property type="match status" value="1"/>
</dbReference>
<feature type="compositionally biased region" description="Basic and acidic residues" evidence="4">
    <location>
        <begin position="187"/>
        <end position="198"/>
    </location>
</feature>
<proteinExistence type="inferred from homology"/>
<feature type="compositionally biased region" description="Polar residues" evidence="4">
    <location>
        <begin position="199"/>
        <end position="210"/>
    </location>
</feature>
<dbReference type="InterPro" id="IPR044273">
    <property type="entry name" value="PIF3-like"/>
</dbReference>
<dbReference type="PANTHER" id="PTHR46807">
    <property type="entry name" value="TRANSCRIPTION FACTOR PIF3"/>
    <property type="match status" value="1"/>
</dbReference>
<evidence type="ECO:0000256" key="4">
    <source>
        <dbReference type="SAM" id="MobiDB-lite"/>
    </source>
</evidence>
<evidence type="ECO:0000256" key="3">
    <source>
        <dbReference type="ARBA" id="ARBA00023163"/>
    </source>
</evidence>
<dbReference type="AlphaFoldDB" id="A0A2I0B8E3"/>
<keyword evidence="7" id="KW-1185">Reference proteome</keyword>
<evidence type="ECO:0000256" key="1">
    <source>
        <dbReference type="ARBA" id="ARBA00005510"/>
    </source>
</evidence>
<dbReference type="PROSITE" id="PS50888">
    <property type="entry name" value="BHLH"/>
    <property type="match status" value="1"/>
</dbReference>
<name>A0A2I0B8E3_9ASPA</name>
<feature type="region of interest" description="Disordered" evidence="4">
    <location>
        <begin position="178"/>
        <end position="266"/>
    </location>
</feature>
<feature type="compositionally biased region" description="Acidic residues" evidence="4">
    <location>
        <begin position="44"/>
        <end position="55"/>
    </location>
</feature>
<keyword evidence="2" id="KW-0805">Transcription regulation</keyword>
<gene>
    <name evidence="6" type="primary">PIF1</name>
    <name evidence="6" type="ORF">AXF42_Ash005061</name>
</gene>
<feature type="region of interest" description="Disordered" evidence="4">
    <location>
        <begin position="27"/>
        <end position="62"/>
    </location>
</feature>
<dbReference type="Pfam" id="PF00010">
    <property type="entry name" value="HLH"/>
    <property type="match status" value="1"/>
</dbReference>
<dbReference type="STRING" id="1088818.A0A2I0B8E3"/>
<reference evidence="6 7" key="1">
    <citation type="journal article" date="2017" name="Nature">
        <title>The Apostasia genome and the evolution of orchids.</title>
        <authorList>
            <person name="Zhang G.Q."/>
            <person name="Liu K.W."/>
            <person name="Li Z."/>
            <person name="Lohaus R."/>
            <person name="Hsiao Y.Y."/>
            <person name="Niu S.C."/>
            <person name="Wang J.Y."/>
            <person name="Lin Y.C."/>
            <person name="Xu Q."/>
            <person name="Chen L.J."/>
            <person name="Yoshida K."/>
            <person name="Fujiwara S."/>
            <person name="Wang Z.W."/>
            <person name="Zhang Y.Q."/>
            <person name="Mitsuda N."/>
            <person name="Wang M."/>
            <person name="Liu G.H."/>
            <person name="Pecoraro L."/>
            <person name="Huang H.X."/>
            <person name="Xiao X.J."/>
            <person name="Lin M."/>
            <person name="Wu X.Y."/>
            <person name="Wu W.L."/>
            <person name="Chen Y.Y."/>
            <person name="Chang S.B."/>
            <person name="Sakamoto S."/>
            <person name="Ohme-Takagi M."/>
            <person name="Yagi M."/>
            <person name="Zeng S.J."/>
            <person name="Shen C.Y."/>
            <person name="Yeh C.M."/>
            <person name="Luo Y.B."/>
            <person name="Tsai W.C."/>
            <person name="Van de Peer Y."/>
            <person name="Liu Z.J."/>
        </authorList>
    </citation>
    <scope>NUCLEOTIDE SEQUENCE [LARGE SCALE GENOMIC DNA]</scope>
    <source>
        <strain evidence="7">cv. Shenzhen</strain>
        <tissue evidence="6">Stem</tissue>
    </source>
</reference>
<feature type="region of interest" description="Disordered" evidence="4">
    <location>
        <begin position="100"/>
        <end position="121"/>
    </location>
</feature>
<feature type="domain" description="BHLH" evidence="5">
    <location>
        <begin position="252"/>
        <end position="285"/>
    </location>
</feature>
<dbReference type="InterPro" id="IPR036638">
    <property type="entry name" value="HLH_DNA-bd_sf"/>
</dbReference>
<dbReference type="GO" id="GO:0003700">
    <property type="term" value="F:DNA-binding transcription factor activity"/>
    <property type="evidence" value="ECO:0007669"/>
    <property type="project" value="InterPro"/>
</dbReference>
<evidence type="ECO:0000313" key="6">
    <source>
        <dbReference type="EMBL" id="PKA64049.1"/>
    </source>
</evidence>
<dbReference type="EMBL" id="KZ451906">
    <property type="protein sequence ID" value="PKA64049.1"/>
    <property type="molecule type" value="Genomic_DNA"/>
</dbReference>
<evidence type="ECO:0000256" key="2">
    <source>
        <dbReference type="ARBA" id="ARBA00023015"/>
    </source>
</evidence>
<dbReference type="Proteomes" id="UP000236161">
    <property type="component" value="Unassembled WGS sequence"/>
</dbReference>
<protein>
    <submittedName>
        <fullName evidence="6">Transcription factor PIF1</fullName>
    </submittedName>
</protein>
<dbReference type="GO" id="GO:0046983">
    <property type="term" value="F:protein dimerization activity"/>
    <property type="evidence" value="ECO:0007669"/>
    <property type="project" value="InterPro"/>
</dbReference>
<accession>A0A2I0B8E3</accession>
<dbReference type="SUPFAM" id="SSF47459">
    <property type="entry name" value="HLH, helix-loop-helix DNA-binding domain"/>
    <property type="match status" value="1"/>
</dbReference>
<evidence type="ECO:0000313" key="7">
    <source>
        <dbReference type="Proteomes" id="UP000236161"/>
    </source>
</evidence>
<sequence>MNDHSKSFQKKLTGFDWEFAELLWRNGNPLIHSPSPRRLPASINEEEEEEEEEEPKDLKNPILNPALEDHEMSPWFQYPSFELLEKELASDFFCDIPSTAVTESTMPPPKPELPENRSSLNFPHFSRPAKFCINNRTQKEIQSDVSGSSSMITMGSGTGETNQVATFFDRKSNLCNLSTVSLPPPQRSKEDLETRTETYEATGTSSSGGSVLNVHGNKRKGREVDEAGSMSEEGDYESADGKKPAQRYRRSRAAEVHNLSERRRRDRINEKMKALQELIPNCTKV</sequence>
<feature type="compositionally biased region" description="Basic and acidic residues" evidence="4">
    <location>
        <begin position="252"/>
        <end position="266"/>
    </location>
</feature>
<dbReference type="OrthoDB" id="690068at2759"/>
<organism evidence="6 7">
    <name type="scientific">Apostasia shenzhenica</name>
    <dbReference type="NCBI Taxonomy" id="1088818"/>
    <lineage>
        <taxon>Eukaryota</taxon>
        <taxon>Viridiplantae</taxon>
        <taxon>Streptophyta</taxon>
        <taxon>Embryophyta</taxon>
        <taxon>Tracheophyta</taxon>
        <taxon>Spermatophyta</taxon>
        <taxon>Magnoliopsida</taxon>
        <taxon>Liliopsida</taxon>
        <taxon>Asparagales</taxon>
        <taxon>Orchidaceae</taxon>
        <taxon>Apostasioideae</taxon>
        <taxon>Apostasia</taxon>
    </lineage>
</organism>
<comment type="similarity">
    <text evidence="1">Belongs to the bHLH protein family.</text>
</comment>
<dbReference type="InterPro" id="IPR011598">
    <property type="entry name" value="bHLH_dom"/>
</dbReference>
<evidence type="ECO:0000259" key="5">
    <source>
        <dbReference type="PROSITE" id="PS50888"/>
    </source>
</evidence>
<dbReference type="PANTHER" id="PTHR46807:SF7">
    <property type="entry name" value="BHLH DOMAIN-CONTAINING PROTEIN"/>
    <property type="match status" value="1"/>
</dbReference>